<gene>
    <name evidence="1" type="ORF">K1T71_014635</name>
</gene>
<evidence type="ECO:0000313" key="1">
    <source>
        <dbReference type="EMBL" id="KAJ0170029.1"/>
    </source>
</evidence>
<accession>A0ACC1CEN4</accession>
<evidence type="ECO:0000313" key="2">
    <source>
        <dbReference type="Proteomes" id="UP000824533"/>
    </source>
</evidence>
<sequence>MAPNITNDEIIIAERESDQSKGSQAEPRQYHIVYRNIAVFLYYHIAGIYGFYLCFGNAMWTTIFWNVFTFIIAGLGVTAGSHRLWSHKSYKATRPLQIFLVLAQSVANQHSVAHWARDHRLHHKYSETDADPHNSSRGFFYSHVGWLMVRKHPEVRRRGKMIDMSDIYSNPYLKLQDKHSYWFIPLLSFLIPTYIPTLWGESLTNAWYINMFRYVLNLNVTFCVNSVAHLWGQKPYDKHIAPSQSPKVNVVTLGEGWHNYHHCFPWDYRSDELGLRFNFTTCFIDICEKLGLAYDLRSASGEVIEARAERTGDGTRFKSL</sequence>
<reference evidence="1 2" key="1">
    <citation type="journal article" date="2021" name="Front. Genet.">
        <title>Chromosome-Level Genome Assembly Reveals Significant Gene Expansion in the Toll and IMD Signaling Pathways of Dendrolimus kikuchii.</title>
        <authorList>
            <person name="Zhou J."/>
            <person name="Wu P."/>
            <person name="Xiong Z."/>
            <person name="Liu N."/>
            <person name="Zhao N."/>
            <person name="Ji M."/>
            <person name="Qiu Y."/>
            <person name="Yang B."/>
        </authorList>
    </citation>
    <scope>NUCLEOTIDE SEQUENCE [LARGE SCALE GENOMIC DNA]</scope>
    <source>
        <strain evidence="1">Ann1</strain>
    </source>
</reference>
<dbReference type="EMBL" id="CM034415">
    <property type="protein sequence ID" value="KAJ0170029.1"/>
    <property type="molecule type" value="Genomic_DNA"/>
</dbReference>
<proteinExistence type="predicted"/>
<name>A0ACC1CEN4_9NEOP</name>
<keyword evidence="2" id="KW-1185">Reference proteome</keyword>
<protein>
    <submittedName>
        <fullName evidence="1">Uncharacterized protein</fullName>
    </submittedName>
</protein>
<comment type="caution">
    <text evidence="1">The sequence shown here is derived from an EMBL/GenBank/DDBJ whole genome shotgun (WGS) entry which is preliminary data.</text>
</comment>
<organism evidence="1 2">
    <name type="scientific">Dendrolimus kikuchii</name>
    <dbReference type="NCBI Taxonomy" id="765133"/>
    <lineage>
        <taxon>Eukaryota</taxon>
        <taxon>Metazoa</taxon>
        <taxon>Ecdysozoa</taxon>
        <taxon>Arthropoda</taxon>
        <taxon>Hexapoda</taxon>
        <taxon>Insecta</taxon>
        <taxon>Pterygota</taxon>
        <taxon>Neoptera</taxon>
        <taxon>Endopterygota</taxon>
        <taxon>Lepidoptera</taxon>
        <taxon>Glossata</taxon>
        <taxon>Ditrysia</taxon>
        <taxon>Bombycoidea</taxon>
        <taxon>Lasiocampidae</taxon>
        <taxon>Dendrolimus</taxon>
    </lineage>
</organism>
<dbReference type="Proteomes" id="UP000824533">
    <property type="component" value="Linkage Group LG29"/>
</dbReference>